<evidence type="ECO:0000256" key="3">
    <source>
        <dbReference type="ARBA" id="ARBA00023242"/>
    </source>
</evidence>
<dbReference type="InterPro" id="IPR003822">
    <property type="entry name" value="PAH"/>
</dbReference>
<proteinExistence type="predicted"/>
<protein>
    <submittedName>
        <fullName evidence="6">PAH2 domain-containing protein</fullName>
    </submittedName>
</protein>
<accession>A0A5C2RZC9</accession>
<evidence type="ECO:0000256" key="2">
    <source>
        <dbReference type="ARBA" id="ARBA00022491"/>
    </source>
</evidence>
<feature type="region of interest" description="Disordered" evidence="5">
    <location>
        <begin position="1"/>
        <end position="32"/>
    </location>
</feature>
<dbReference type="STRING" id="1328759.A0A5C2RZC9"/>
<dbReference type="PANTHER" id="PTHR12346">
    <property type="entry name" value="SIN3B-RELATED"/>
    <property type="match status" value="1"/>
</dbReference>
<dbReference type="SUPFAM" id="SSF47762">
    <property type="entry name" value="PAH2 domain"/>
    <property type="match status" value="1"/>
</dbReference>
<dbReference type="GO" id="GO:0003714">
    <property type="term" value="F:transcription corepressor activity"/>
    <property type="evidence" value="ECO:0007669"/>
    <property type="project" value="InterPro"/>
</dbReference>
<keyword evidence="7" id="KW-1185">Reference proteome</keyword>
<dbReference type="Proteomes" id="UP000313359">
    <property type="component" value="Unassembled WGS sequence"/>
</dbReference>
<evidence type="ECO:0000313" key="6">
    <source>
        <dbReference type="EMBL" id="RPD56433.1"/>
    </source>
</evidence>
<evidence type="ECO:0000256" key="1">
    <source>
        <dbReference type="ARBA" id="ARBA00004123"/>
    </source>
</evidence>
<keyword evidence="3 4" id="KW-0539">Nucleus</keyword>
<dbReference type="PANTHER" id="PTHR12346:SF0">
    <property type="entry name" value="SIN3A, ISOFORM G"/>
    <property type="match status" value="1"/>
</dbReference>
<reference evidence="6" key="1">
    <citation type="journal article" date="2018" name="Genome Biol. Evol.">
        <title>Genomics and development of Lentinus tigrinus, a white-rot wood-decaying mushroom with dimorphic fruiting bodies.</title>
        <authorList>
            <person name="Wu B."/>
            <person name="Xu Z."/>
            <person name="Knudson A."/>
            <person name="Carlson A."/>
            <person name="Chen N."/>
            <person name="Kovaka S."/>
            <person name="LaButti K."/>
            <person name="Lipzen A."/>
            <person name="Pennachio C."/>
            <person name="Riley R."/>
            <person name="Schakwitz W."/>
            <person name="Umezawa K."/>
            <person name="Ohm R.A."/>
            <person name="Grigoriev I.V."/>
            <person name="Nagy L.G."/>
            <person name="Gibbons J."/>
            <person name="Hibbett D."/>
        </authorList>
    </citation>
    <scope>NUCLEOTIDE SEQUENCE [LARGE SCALE GENOMIC DNA]</scope>
    <source>
        <strain evidence="6">ALCF2SS1-6</strain>
    </source>
</reference>
<dbReference type="Gene3D" id="1.20.1160.11">
    <property type="entry name" value="Paired amphipathic helix"/>
    <property type="match status" value="1"/>
</dbReference>
<dbReference type="GO" id="GO:0000122">
    <property type="term" value="P:negative regulation of transcription by RNA polymerase II"/>
    <property type="evidence" value="ECO:0007669"/>
    <property type="project" value="TreeGrafter"/>
</dbReference>
<keyword evidence="2" id="KW-0678">Repressor</keyword>
<dbReference type="EMBL" id="ML122288">
    <property type="protein sequence ID" value="RPD56433.1"/>
    <property type="molecule type" value="Genomic_DNA"/>
</dbReference>
<feature type="region of interest" description="Disordered" evidence="5">
    <location>
        <begin position="137"/>
        <end position="158"/>
    </location>
</feature>
<evidence type="ECO:0000313" key="7">
    <source>
        <dbReference type="Proteomes" id="UP000313359"/>
    </source>
</evidence>
<dbReference type="AlphaFoldDB" id="A0A5C2RZC9"/>
<sequence>MEARDNTNTPSDSPRASISRTNTPLEASAPPLSAEPHATAAYSYYPTSGVSAQQLDSPARALNFSDALSYLDAVKVQFAQQPEVYAKFLDTMKDFKSLRIDTPGVIERVSNLFRGHPALIQGFTTFLPAGYRMPETTVNPDPSVTTPAGITTEATNAA</sequence>
<dbReference type="InterPro" id="IPR036600">
    <property type="entry name" value="PAH_sf"/>
</dbReference>
<organism evidence="6 7">
    <name type="scientific">Lentinus tigrinus ALCF2SS1-6</name>
    <dbReference type="NCBI Taxonomy" id="1328759"/>
    <lineage>
        <taxon>Eukaryota</taxon>
        <taxon>Fungi</taxon>
        <taxon>Dikarya</taxon>
        <taxon>Basidiomycota</taxon>
        <taxon>Agaricomycotina</taxon>
        <taxon>Agaricomycetes</taxon>
        <taxon>Polyporales</taxon>
        <taxon>Polyporaceae</taxon>
        <taxon>Lentinus</taxon>
    </lineage>
</organism>
<dbReference type="GO" id="GO:0070822">
    <property type="term" value="C:Sin3-type complex"/>
    <property type="evidence" value="ECO:0007669"/>
    <property type="project" value="TreeGrafter"/>
</dbReference>
<dbReference type="Pfam" id="PF02671">
    <property type="entry name" value="PAH"/>
    <property type="match status" value="1"/>
</dbReference>
<feature type="compositionally biased region" description="Polar residues" evidence="5">
    <location>
        <begin position="1"/>
        <end position="25"/>
    </location>
</feature>
<dbReference type="OrthoDB" id="10265969at2759"/>
<comment type="subcellular location">
    <subcellularLocation>
        <location evidence="1 4">Nucleus</location>
    </subcellularLocation>
</comment>
<dbReference type="InterPro" id="IPR039774">
    <property type="entry name" value="Sin3-like"/>
</dbReference>
<gene>
    <name evidence="6" type="ORF">L227DRAFT_656264</name>
</gene>
<evidence type="ECO:0000256" key="5">
    <source>
        <dbReference type="SAM" id="MobiDB-lite"/>
    </source>
</evidence>
<name>A0A5C2RZC9_9APHY</name>
<dbReference type="FunFam" id="1.20.1160.11:FF:000001">
    <property type="entry name" value="Paired amphipathic helix protein Sin3"/>
    <property type="match status" value="1"/>
</dbReference>
<evidence type="ECO:0000256" key="4">
    <source>
        <dbReference type="PROSITE-ProRule" id="PRU00810"/>
    </source>
</evidence>
<dbReference type="PROSITE" id="PS51477">
    <property type="entry name" value="PAH"/>
    <property type="match status" value="1"/>
</dbReference>